<evidence type="ECO:0000313" key="2">
    <source>
        <dbReference type="EMBL" id="GMF21247.1"/>
    </source>
</evidence>
<feature type="compositionally biased region" description="Basic and acidic residues" evidence="1">
    <location>
        <begin position="104"/>
        <end position="114"/>
    </location>
</feature>
<evidence type="ECO:0000256" key="1">
    <source>
        <dbReference type="SAM" id="MobiDB-lite"/>
    </source>
</evidence>
<comment type="caution">
    <text evidence="2">The sequence shown here is derived from an EMBL/GenBank/DDBJ whole genome shotgun (WGS) entry which is preliminary data.</text>
</comment>
<dbReference type="EMBL" id="BSXT01000222">
    <property type="protein sequence ID" value="GMF21247.1"/>
    <property type="molecule type" value="Genomic_DNA"/>
</dbReference>
<proteinExistence type="predicted"/>
<sequence length="127" mass="13714">MARDIALNLREEAIAAADIDASDDENSSEIADQTEMGATAVTNNWATEAVDVAPVESAAMETESRGEFSTTTTFDNQPSRAQADTHIMYPTVPAKRPRGRPRKRAPDTVAEREVGTSPGARAPRQQQ</sequence>
<feature type="region of interest" description="Disordered" evidence="1">
    <location>
        <begin position="56"/>
        <end position="127"/>
    </location>
</feature>
<reference evidence="2" key="1">
    <citation type="submission" date="2023-04" db="EMBL/GenBank/DDBJ databases">
        <title>Phytophthora fragariaefolia NBRC 109709.</title>
        <authorList>
            <person name="Ichikawa N."/>
            <person name="Sato H."/>
            <person name="Tonouchi N."/>
        </authorList>
    </citation>
    <scope>NUCLEOTIDE SEQUENCE</scope>
    <source>
        <strain evidence="2">NBRC 109709</strain>
    </source>
</reference>
<keyword evidence="3" id="KW-1185">Reference proteome</keyword>
<name>A0A9W6TWH4_9STRA</name>
<protein>
    <submittedName>
        <fullName evidence="2">Unnamed protein product</fullName>
    </submittedName>
</protein>
<accession>A0A9W6TWH4</accession>
<dbReference type="AlphaFoldDB" id="A0A9W6TWH4"/>
<gene>
    <name evidence="2" type="ORF">Pfra01_000277000</name>
</gene>
<dbReference type="Proteomes" id="UP001165121">
    <property type="component" value="Unassembled WGS sequence"/>
</dbReference>
<organism evidence="2 3">
    <name type="scientific">Phytophthora fragariaefolia</name>
    <dbReference type="NCBI Taxonomy" id="1490495"/>
    <lineage>
        <taxon>Eukaryota</taxon>
        <taxon>Sar</taxon>
        <taxon>Stramenopiles</taxon>
        <taxon>Oomycota</taxon>
        <taxon>Peronosporomycetes</taxon>
        <taxon>Peronosporales</taxon>
        <taxon>Peronosporaceae</taxon>
        <taxon>Phytophthora</taxon>
    </lineage>
</organism>
<feature type="compositionally biased region" description="Polar residues" evidence="1">
    <location>
        <begin position="67"/>
        <end position="82"/>
    </location>
</feature>
<evidence type="ECO:0000313" key="3">
    <source>
        <dbReference type="Proteomes" id="UP001165121"/>
    </source>
</evidence>